<evidence type="ECO:0000256" key="1">
    <source>
        <dbReference type="SAM" id="Phobius"/>
    </source>
</evidence>
<keyword evidence="1" id="KW-1133">Transmembrane helix</keyword>
<organism evidence="2 3">
    <name type="scientific">Salinigranum rubrum</name>
    <dbReference type="NCBI Taxonomy" id="755307"/>
    <lineage>
        <taxon>Archaea</taxon>
        <taxon>Methanobacteriati</taxon>
        <taxon>Methanobacteriota</taxon>
        <taxon>Stenosarchaea group</taxon>
        <taxon>Halobacteria</taxon>
        <taxon>Halobacteriales</taxon>
        <taxon>Haloferacaceae</taxon>
        <taxon>Salinigranum</taxon>
    </lineage>
</organism>
<reference evidence="2 3" key="1">
    <citation type="submission" date="2018-01" db="EMBL/GenBank/DDBJ databases">
        <title>Complete genome sequence of Salinigranum rubrum GX10T, an extremely halophilic archaeon isolated from a marine solar saltern.</title>
        <authorList>
            <person name="Han S."/>
        </authorList>
    </citation>
    <scope>NUCLEOTIDE SEQUENCE [LARGE SCALE GENOMIC DNA]</scope>
    <source>
        <strain evidence="2 3">GX10</strain>
    </source>
</reference>
<dbReference type="GeneID" id="35591594"/>
<dbReference type="KEGG" id="srub:C2R22_05850"/>
<name>A0A2I8VH41_9EURY</name>
<feature type="transmembrane region" description="Helical" evidence="1">
    <location>
        <begin position="41"/>
        <end position="58"/>
    </location>
</feature>
<keyword evidence="1" id="KW-0812">Transmembrane</keyword>
<proteinExistence type="predicted"/>
<sequence length="77" mass="8601">MARFRGLAVYLGTGLELLIITALGMLTYIMLFNASFGDRTLLAIFLPVAAAFLLAPIFQRVKPSLMKRLNTDFHKVQ</sequence>
<evidence type="ECO:0000313" key="3">
    <source>
        <dbReference type="Proteomes" id="UP000236584"/>
    </source>
</evidence>
<protein>
    <submittedName>
        <fullName evidence="2">Uncharacterized protein</fullName>
    </submittedName>
</protein>
<dbReference type="AlphaFoldDB" id="A0A2I8VH41"/>
<dbReference type="RefSeq" id="WP_103424929.1">
    <property type="nucleotide sequence ID" value="NZ_CP026309.1"/>
</dbReference>
<keyword evidence="3" id="KW-1185">Reference proteome</keyword>
<dbReference type="EMBL" id="CP026309">
    <property type="protein sequence ID" value="AUV81241.1"/>
    <property type="molecule type" value="Genomic_DNA"/>
</dbReference>
<evidence type="ECO:0000313" key="2">
    <source>
        <dbReference type="EMBL" id="AUV81241.1"/>
    </source>
</evidence>
<gene>
    <name evidence="2" type="ORF">C2R22_05850</name>
</gene>
<dbReference type="Proteomes" id="UP000236584">
    <property type="component" value="Chromosome"/>
</dbReference>
<feature type="transmembrane region" description="Helical" evidence="1">
    <location>
        <begin position="7"/>
        <end position="29"/>
    </location>
</feature>
<accession>A0A2I8VH41</accession>
<keyword evidence="1" id="KW-0472">Membrane</keyword>